<dbReference type="OrthoDB" id="10521395at2759"/>
<comment type="caution">
    <text evidence="1">The sequence shown here is derived from an EMBL/GenBank/DDBJ whole genome shotgun (WGS) entry which is preliminary data.</text>
</comment>
<sequence>MVSKYAIYFEKRDGRFWCKTCNWSVEYKPKGTTTPLTRHLQRFHKKCLISRKTDSWQQTDESWNIAENENDTATAHITAQQILGGFLNNELLQMIKPEIETELAQQLLPELAIAAKLVLAECPSQLSLNEESQILRSAVKCHVYLTSNGETSAINYPEVIDNHQTRNSQHRAHFLQSVEQFERNNIQIPSSEIKKLVEVLSQLNFTGFLFQKFVDK</sequence>
<dbReference type="SUPFAM" id="SSF57667">
    <property type="entry name" value="beta-beta-alpha zinc fingers"/>
    <property type="match status" value="1"/>
</dbReference>
<gene>
    <name evidence="1" type="ORF">BXYJ_LOCUS2589</name>
</gene>
<proteinExistence type="predicted"/>
<dbReference type="InterPro" id="IPR036236">
    <property type="entry name" value="Znf_C2H2_sf"/>
</dbReference>
<name>A0A811K6T2_BURXY</name>
<dbReference type="Proteomes" id="UP000582659">
    <property type="component" value="Unassembled WGS sequence"/>
</dbReference>
<dbReference type="EMBL" id="CAJFDI010000001">
    <property type="protein sequence ID" value="CAD5211759.1"/>
    <property type="molecule type" value="Genomic_DNA"/>
</dbReference>
<organism evidence="1 2">
    <name type="scientific">Bursaphelenchus xylophilus</name>
    <name type="common">Pinewood nematode worm</name>
    <name type="synonym">Aphelenchoides xylophilus</name>
    <dbReference type="NCBI Taxonomy" id="6326"/>
    <lineage>
        <taxon>Eukaryota</taxon>
        <taxon>Metazoa</taxon>
        <taxon>Ecdysozoa</taxon>
        <taxon>Nematoda</taxon>
        <taxon>Chromadorea</taxon>
        <taxon>Rhabditida</taxon>
        <taxon>Tylenchina</taxon>
        <taxon>Tylenchomorpha</taxon>
        <taxon>Aphelenchoidea</taxon>
        <taxon>Aphelenchoididae</taxon>
        <taxon>Bursaphelenchus</taxon>
    </lineage>
</organism>
<keyword evidence="2" id="KW-1185">Reference proteome</keyword>
<dbReference type="AlphaFoldDB" id="A0A811K6T2"/>
<accession>A0A811K6T2</accession>
<dbReference type="Proteomes" id="UP000659654">
    <property type="component" value="Unassembled WGS sequence"/>
</dbReference>
<evidence type="ECO:0000313" key="1">
    <source>
        <dbReference type="EMBL" id="CAD5211759.1"/>
    </source>
</evidence>
<protein>
    <submittedName>
        <fullName evidence="1">(pine wood nematode) hypothetical protein</fullName>
    </submittedName>
</protein>
<reference evidence="1" key="1">
    <citation type="submission" date="2020-09" db="EMBL/GenBank/DDBJ databases">
        <authorList>
            <person name="Kikuchi T."/>
        </authorList>
    </citation>
    <scope>NUCLEOTIDE SEQUENCE</scope>
    <source>
        <strain evidence="1">Ka4C1</strain>
    </source>
</reference>
<dbReference type="EMBL" id="CAJFCV020000001">
    <property type="protein sequence ID" value="CAG9089098.1"/>
    <property type="molecule type" value="Genomic_DNA"/>
</dbReference>
<evidence type="ECO:0000313" key="2">
    <source>
        <dbReference type="Proteomes" id="UP000659654"/>
    </source>
</evidence>